<protein>
    <submittedName>
        <fullName evidence="3">PTS mannose transporter subunit IIA</fullName>
    </submittedName>
</protein>
<gene>
    <name evidence="3" type="ORF">H9Q10_06435</name>
</gene>
<dbReference type="InterPro" id="IPR004701">
    <property type="entry name" value="PTS_EIIA_man-typ"/>
</dbReference>
<dbReference type="PANTHER" id="PTHR33799">
    <property type="entry name" value="PTS PERMEASE-RELATED-RELATED"/>
    <property type="match status" value="1"/>
</dbReference>
<dbReference type="Pfam" id="PF03610">
    <property type="entry name" value="EIIA-man"/>
    <property type="match status" value="1"/>
</dbReference>
<evidence type="ECO:0000313" key="3">
    <source>
        <dbReference type="EMBL" id="MBH5329305.1"/>
    </source>
</evidence>
<keyword evidence="4" id="KW-1185">Reference proteome</keyword>
<dbReference type="PANTHER" id="PTHR33799:SF1">
    <property type="entry name" value="PTS SYSTEM MANNOSE-SPECIFIC EIIAB COMPONENT-RELATED"/>
    <property type="match status" value="1"/>
</dbReference>
<reference evidence="3 4" key="1">
    <citation type="submission" date="2020-09" db="EMBL/GenBank/DDBJ databases">
        <title>Eikenella S3660 sp. nov., isolated from a throat swab.</title>
        <authorList>
            <person name="Buhl M."/>
        </authorList>
    </citation>
    <scope>NUCLEOTIDE SEQUENCE [LARGE SCALE GENOMIC DNA]</scope>
    <source>
        <strain evidence="3 4">S3360</strain>
    </source>
</reference>
<feature type="domain" description="PTS EIIA type-4" evidence="2">
    <location>
        <begin position="1"/>
        <end position="125"/>
    </location>
</feature>
<evidence type="ECO:0000256" key="1">
    <source>
        <dbReference type="ARBA" id="ARBA00022679"/>
    </source>
</evidence>
<name>A0ABS0NAL0_9NEIS</name>
<dbReference type="InterPro" id="IPR051471">
    <property type="entry name" value="Bacterial_PTS_sugar_comp"/>
</dbReference>
<dbReference type="Gene3D" id="3.40.50.510">
    <property type="entry name" value="Phosphotransferase system, mannose-type IIA component"/>
    <property type="match status" value="1"/>
</dbReference>
<sequence>MIGLMIMTHETLGESYSKLAQHFFGQMPEYLSIIGVRPDDEPERVMERARREAERLAFTDGILLLADVFGATPCNVGRQLLQQYRMVLLTGLNAPMMVKAVQEAKKADDLLALAEMVRQSALAGIMLIRPEEEQGVC</sequence>
<proteinExistence type="predicted"/>
<dbReference type="Proteomes" id="UP000768471">
    <property type="component" value="Unassembled WGS sequence"/>
</dbReference>
<dbReference type="PROSITE" id="PS51096">
    <property type="entry name" value="PTS_EIIA_TYPE_4"/>
    <property type="match status" value="1"/>
</dbReference>
<organism evidence="3 4">
    <name type="scientific">Eikenella glucosivorans</name>
    <dbReference type="NCBI Taxonomy" id="2766967"/>
    <lineage>
        <taxon>Bacteria</taxon>
        <taxon>Pseudomonadati</taxon>
        <taxon>Pseudomonadota</taxon>
        <taxon>Betaproteobacteria</taxon>
        <taxon>Neisseriales</taxon>
        <taxon>Neisseriaceae</taxon>
        <taxon>Eikenella</taxon>
    </lineage>
</organism>
<dbReference type="SUPFAM" id="SSF53062">
    <property type="entry name" value="PTS system fructose IIA component-like"/>
    <property type="match status" value="1"/>
</dbReference>
<keyword evidence="1" id="KW-0808">Transferase</keyword>
<comment type="caution">
    <text evidence="3">The sequence shown here is derived from an EMBL/GenBank/DDBJ whole genome shotgun (WGS) entry which is preliminary data.</text>
</comment>
<dbReference type="EMBL" id="JACSGR010000004">
    <property type="protein sequence ID" value="MBH5329305.1"/>
    <property type="molecule type" value="Genomic_DNA"/>
</dbReference>
<dbReference type="InterPro" id="IPR036662">
    <property type="entry name" value="PTS_EIIA_man-typ_sf"/>
</dbReference>
<evidence type="ECO:0000259" key="2">
    <source>
        <dbReference type="PROSITE" id="PS51096"/>
    </source>
</evidence>
<evidence type="ECO:0000313" key="4">
    <source>
        <dbReference type="Proteomes" id="UP000768471"/>
    </source>
</evidence>
<accession>A0ABS0NAL0</accession>